<accession>A0ABT6UIR6</accession>
<dbReference type="RefSeq" id="WP_264915104.1">
    <property type="nucleotide sequence ID" value="NZ_BRZX01000096.1"/>
</dbReference>
<dbReference type="EMBL" id="JAOTLW010000052">
    <property type="protein sequence ID" value="MDI5834360.1"/>
    <property type="molecule type" value="Genomic_DNA"/>
</dbReference>
<dbReference type="Proteomes" id="UP001159075">
    <property type="component" value="Unassembled WGS sequence"/>
</dbReference>
<name>A0ABT6UIR6_9GAMM</name>
<organism evidence="1 2">
    <name type="scientific">Shewanella xiamenensis</name>
    <dbReference type="NCBI Taxonomy" id="332186"/>
    <lineage>
        <taxon>Bacteria</taxon>
        <taxon>Pseudomonadati</taxon>
        <taxon>Pseudomonadota</taxon>
        <taxon>Gammaproteobacteria</taxon>
        <taxon>Alteromonadales</taxon>
        <taxon>Shewanellaceae</taxon>
        <taxon>Shewanella</taxon>
    </lineage>
</organism>
<comment type="caution">
    <text evidence="1">The sequence shown here is derived from an EMBL/GenBank/DDBJ whole genome shotgun (WGS) entry which is preliminary data.</text>
</comment>
<reference evidence="1 2" key="1">
    <citation type="submission" date="2022-09" db="EMBL/GenBank/DDBJ databases">
        <title>The outer-membrane cytochrome OmcA is essential for infection of Shewanella oneidensis by a zebrafish-associated bacteriophage.</title>
        <authorList>
            <person name="Grenfell A.W."/>
            <person name="Intile P."/>
            <person name="Mcfarlane J."/>
            <person name="Leung D."/>
            <person name="Abdalla K."/>
            <person name="Wold M."/>
            <person name="Kees E."/>
            <person name="Gralnick J."/>
        </authorList>
    </citation>
    <scope>NUCLEOTIDE SEQUENCE [LARGE SCALE GENOMIC DNA]</scope>
    <source>
        <strain evidence="1 2">NF-5</strain>
    </source>
</reference>
<keyword evidence="2" id="KW-1185">Reference proteome</keyword>
<sequence length="82" mass="9601">MKRKKKVPLDIKNHWDTAVCFFIDKHRTNGKLLYTTAVIKRTDVVAGVHVRRWEFELDDTNPMHNEMRLLIENGTVVLQAVV</sequence>
<evidence type="ECO:0000313" key="1">
    <source>
        <dbReference type="EMBL" id="MDI5834360.1"/>
    </source>
</evidence>
<evidence type="ECO:0000313" key="2">
    <source>
        <dbReference type="Proteomes" id="UP001159075"/>
    </source>
</evidence>
<protein>
    <submittedName>
        <fullName evidence="1">Uncharacterized protein</fullName>
    </submittedName>
</protein>
<gene>
    <name evidence="1" type="ORF">ODY93_22570</name>
</gene>
<proteinExistence type="predicted"/>